<feature type="chain" id="PRO_5036226139" description="Cysteine dioxygenase" evidence="1">
    <location>
        <begin position="24"/>
        <end position="443"/>
    </location>
</feature>
<dbReference type="Gene3D" id="2.60.120.10">
    <property type="entry name" value="Jelly Rolls"/>
    <property type="match status" value="1"/>
</dbReference>
<name>A0A814UQA3_9BILA</name>
<dbReference type="Proteomes" id="UP000682733">
    <property type="component" value="Unassembled WGS sequence"/>
</dbReference>
<reference evidence="3" key="1">
    <citation type="submission" date="2021-02" db="EMBL/GenBank/DDBJ databases">
        <authorList>
            <person name="Nowell W R."/>
        </authorList>
    </citation>
    <scope>NUCLEOTIDE SEQUENCE</scope>
</reference>
<feature type="signal peptide" evidence="1">
    <location>
        <begin position="1"/>
        <end position="23"/>
    </location>
</feature>
<evidence type="ECO:0008006" key="7">
    <source>
        <dbReference type="Google" id="ProtNLM"/>
    </source>
</evidence>
<protein>
    <recommendedName>
        <fullName evidence="7">Cysteine dioxygenase</fullName>
    </recommendedName>
</protein>
<dbReference type="InterPro" id="IPR011051">
    <property type="entry name" value="RmlC_Cupin_sf"/>
</dbReference>
<dbReference type="Proteomes" id="UP000663829">
    <property type="component" value="Unassembled WGS sequence"/>
</dbReference>
<dbReference type="EMBL" id="CAJOBA010005318">
    <property type="protein sequence ID" value="CAF3739917.1"/>
    <property type="molecule type" value="Genomic_DNA"/>
</dbReference>
<dbReference type="EMBL" id="CAJNOK010005313">
    <property type="protein sequence ID" value="CAF0968281.1"/>
    <property type="molecule type" value="Genomic_DNA"/>
</dbReference>
<dbReference type="EMBL" id="CAJOBC010007753">
    <property type="protein sequence ID" value="CAF3941874.1"/>
    <property type="molecule type" value="Genomic_DNA"/>
</dbReference>
<gene>
    <name evidence="3" type="ORF">GPM918_LOCUS22530</name>
    <name evidence="2" type="ORF">OVA965_LOCUS12964</name>
    <name evidence="5" type="ORF">SRO942_LOCUS22530</name>
    <name evidence="4" type="ORF">TMI583_LOCUS12967</name>
</gene>
<evidence type="ECO:0000313" key="6">
    <source>
        <dbReference type="Proteomes" id="UP000663829"/>
    </source>
</evidence>
<evidence type="ECO:0000313" key="5">
    <source>
        <dbReference type="EMBL" id="CAF3941874.1"/>
    </source>
</evidence>
<evidence type="ECO:0000256" key="1">
    <source>
        <dbReference type="SAM" id="SignalP"/>
    </source>
</evidence>
<accession>A0A814UQA3</accession>
<keyword evidence="6" id="KW-1185">Reference proteome</keyword>
<sequence length="443" mass="51882">MYSSLLRISVVVWFLNVIKCTYAHDNNDEKQILTSEFWQENCCSKILKSPGQGTIIINESVPFHILLKNKLNFNKRNQYWLILSINKEKLMLRKIFNNRQTILKETADRDYVLQRQEPTSKSAKYWLSVDSKNFIIKYGRGELREMSTLFSISMADDIDRKYWKKLKYTYSKFNSYNETEEIEEDDTGSNERSRCHYLQEAAIGSDLPILVSEEKMLDDDLGSNRIIAAEDLDKPNQRLYKIVINFQLVDPECPNFIHAIEHSCHGPSGWCYKTLHKKAANLSVNINSTSFRIKVSNQTITELWPPNHRSKIHQHSPNTYGVIRILYGKLVIEFYPYISVNNPQQQPLLQQICEKNIVTYIKSGLNQIYRLSNTGKDLSIFIQSYDTGNDSFKYIDQDQKQSKLLKPSTDIDYEKFKKLIRQEWHSKGRLHRMIPSSVLCARF</sequence>
<dbReference type="Proteomes" id="UP000681722">
    <property type="component" value="Unassembled WGS sequence"/>
</dbReference>
<dbReference type="InterPro" id="IPR014710">
    <property type="entry name" value="RmlC-like_jellyroll"/>
</dbReference>
<evidence type="ECO:0000313" key="3">
    <source>
        <dbReference type="EMBL" id="CAF1177705.1"/>
    </source>
</evidence>
<dbReference type="AlphaFoldDB" id="A0A814UQA3"/>
<keyword evidence="1" id="KW-0732">Signal</keyword>
<dbReference type="OrthoDB" id="5946895at2759"/>
<organism evidence="3 6">
    <name type="scientific">Didymodactylos carnosus</name>
    <dbReference type="NCBI Taxonomy" id="1234261"/>
    <lineage>
        <taxon>Eukaryota</taxon>
        <taxon>Metazoa</taxon>
        <taxon>Spiralia</taxon>
        <taxon>Gnathifera</taxon>
        <taxon>Rotifera</taxon>
        <taxon>Eurotatoria</taxon>
        <taxon>Bdelloidea</taxon>
        <taxon>Philodinida</taxon>
        <taxon>Philodinidae</taxon>
        <taxon>Didymodactylos</taxon>
    </lineage>
</organism>
<proteinExistence type="predicted"/>
<evidence type="ECO:0000313" key="2">
    <source>
        <dbReference type="EMBL" id="CAF0968281.1"/>
    </source>
</evidence>
<dbReference type="SUPFAM" id="SSF51182">
    <property type="entry name" value="RmlC-like cupins"/>
    <property type="match status" value="1"/>
</dbReference>
<comment type="caution">
    <text evidence="3">The sequence shown here is derived from an EMBL/GenBank/DDBJ whole genome shotgun (WGS) entry which is preliminary data.</text>
</comment>
<evidence type="ECO:0000313" key="4">
    <source>
        <dbReference type="EMBL" id="CAF3739917.1"/>
    </source>
</evidence>
<dbReference type="Proteomes" id="UP000677228">
    <property type="component" value="Unassembled WGS sequence"/>
</dbReference>
<dbReference type="EMBL" id="CAJNOQ010007751">
    <property type="protein sequence ID" value="CAF1177705.1"/>
    <property type="molecule type" value="Genomic_DNA"/>
</dbReference>